<keyword evidence="7" id="KW-0732">Signal</keyword>
<keyword evidence="4 5" id="KW-0413">Isomerase</keyword>
<keyword evidence="10" id="KW-1185">Reference proteome</keyword>
<keyword evidence="3 5" id="KW-0697">Rotamase</keyword>
<feature type="domain" description="PPIase FKBP-type" evidence="8">
    <location>
        <begin position="212"/>
        <end position="299"/>
    </location>
</feature>
<reference evidence="9 10" key="1">
    <citation type="submission" date="2019-07" db="EMBL/GenBank/DDBJ databases">
        <authorList>
            <person name="Huq M.A."/>
        </authorList>
    </citation>
    <scope>NUCLEOTIDE SEQUENCE [LARGE SCALE GENOMIC DNA]</scope>
    <source>
        <strain evidence="9 10">MAH-3</strain>
    </source>
</reference>
<evidence type="ECO:0000259" key="8">
    <source>
        <dbReference type="PROSITE" id="PS50059"/>
    </source>
</evidence>
<dbReference type="GO" id="GO:0003755">
    <property type="term" value="F:peptidyl-prolyl cis-trans isomerase activity"/>
    <property type="evidence" value="ECO:0007669"/>
    <property type="project" value="UniProtKB-UniRule"/>
</dbReference>
<dbReference type="InterPro" id="IPR000774">
    <property type="entry name" value="PPIase_FKBP_N"/>
</dbReference>
<evidence type="ECO:0000256" key="4">
    <source>
        <dbReference type="ARBA" id="ARBA00023235"/>
    </source>
</evidence>
<feature type="signal peptide" evidence="7">
    <location>
        <begin position="1"/>
        <end position="18"/>
    </location>
</feature>
<evidence type="ECO:0000313" key="9">
    <source>
        <dbReference type="EMBL" id="TSJ48134.1"/>
    </source>
</evidence>
<evidence type="ECO:0000256" key="7">
    <source>
        <dbReference type="SAM" id="SignalP"/>
    </source>
</evidence>
<evidence type="ECO:0000256" key="1">
    <source>
        <dbReference type="ARBA" id="ARBA00000971"/>
    </source>
</evidence>
<dbReference type="SUPFAM" id="SSF54534">
    <property type="entry name" value="FKBP-like"/>
    <property type="match status" value="1"/>
</dbReference>
<evidence type="ECO:0000256" key="6">
    <source>
        <dbReference type="RuleBase" id="RU003915"/>
    </source>
</evidence>
<gene>
    <name evidence="9" type="ORF">FO442_03085</name>
</gene>
<dbReference type="InterPro" id="IPR036944">
    <property type="entry name" value="PPIase_FKBP_N_sf"/>
</dbReference>
<dbReference type="OrthoDB" id="9814548at2"/>
<dbReference type="PANTHER" id="PTHR43811:SF19">
    <property type="entry name" value="39 KDA FK506-BINDING NUCLEAR PROTEIN"/>
    <property type="match status" value="1"/>
</dbReference>
<evidence type="ECO:0000256" key="5">
    <source>
        <dbReference type="PROSITE-ProRule" id="PRU00277"/>
    </source>
</evidence>
<dbReference type="InterPro" id="IPR001179">
    <property type="entry name" value="PPIase_FKBP_dom"/>
</dbReference>
<comment type="caution">
    <text evidence="9">The sequence shown here is derived from an EMBL/GenBank/DDBJ whole genome shotgun (WGS) entry which is preliminary data.</text>
</comment>
<proteinExistence type="inferred from homology"/>
<dbReference type="InterPro" id="IPR046357">
    <property type="entry name" value="PPIase_dom_sf"/>
</dbReference>
<accession>A0A556N7I1</accession>
<dbReference type="AlphaFoldDB" id="A0A556N7I1"/>
<name>A0A556N7I1_9FLAO</name>
<dbReference type="Gene3D" id="1.10.287.460">
    <property type="entry name" value="Peptidyl-prolyl cis-trans isomerase, FKBP-type, N-terminal domain"/>
    <property type="match status" value="2"/>
</dbReference>
<evidence type="ECO:0000313" key="10">
    <source>
        <dbReference type="Proteomes" id="UP000316008"/>
    </source>
</evidence>
<dbReference type="EC" id="5.2.1.8" evidence="6"/>
<dbReference type="Gene3D" id="3.10.50.40">
    <property type="match status" value="1"/>
</dbReference>
<evidence type="ECO:0000256" key="2">
    <source>
        <dbReference type="ARBA" id="ARBA00006577"/>
    </source>
</evidence>
<dbReference type="PROSITE" id="PS50059">
    <property type="entry name" value="FKBP_PPIASE"/>
    <property type="match status" value="1"/>
</dbReference>
<dbReference type="Proteomes" id="UP000316008">
    <property type="component" value="Unassembled WGS sequence"/>
</dbReference>
<organism evidence="9 10">
    <name type="scientific">Fluviicola chungangensis</name>
    <dbReference type="NCBI Taxonomy" id="2597671"/>
    <lineage>
        <taxon>Bacteria</taxon>
        <taxon>Pseudomonadati</taxon>
        <taxon>Bacteroidota</taxon>
        <taxon>Flavobacteriia</taxon>
        <taxon>Flavobacteriales</taxon>
        <taxon>Crocinitomicaceae</taxon>
        <taxon>Fluviicola</taxon>
    </lineage>
</organism>
<dbReference type="EMBL" id="VLPL01000001">
    <property type="protein sequence ID" value="TSJ48134.1"/>
    <property type="molecule type" value="Genomic_DNA"/>
</dbReference>
<protein>
    <recommendedName>
        <fullName evidence="6">Peptidyl-prolyl cis-trans isomerase</fullName>
        <ecNumber evidence="6">5.2.1.8</ecNumber>
    </recommendedName>
</protein>
<feature type="chain" id="PRO_5022091090" description="Peptidyl-prolyl cis-trans isomerase" evidence="7">
    <location>
        <begin position="19"/>
        <end position="305"/>
    </location>
</feature>
<sequence length="305" mass="33651">MKKIILASLLLAVNFACGDDKGTGEVLPLNTPKQQISYLMGADNAGQLLADPNFAKYDKDQILKGFEEGLNNEKAFDVACQTTIQNLFGQNQQEFNQQYVKDASLCIGKFIGGMFKTSWKQAKSFDDFDKEYLIYGFSLGLKKEDTLIKKELKETMLKDFMVKINNRVMAEVTKKETAFFNKVKKMAGVKELPNGLYMETVVAGTGGSPTATSDVKAHYVLMNTEGDTLQSSLTAAQIPVFNLGGVIPGWTVGIPFMKKGGKYKLYVPQNMAYGKDSPDPNTIPPFATLVFYVELVDFGPMGTVK</sequence>
<comment type="similarity">
    <text evidence="2 6">Belongs to the FKBP-type PPIase family.</text>
</comment>
<dbReference type="Pfam" id="PF00254">
    <property type="entry name" value="FKBP_C"/>
    <property type="match status" value="1"/>
</dbReference>
<dbReference type="RefSeq" id="WP_144331669.1">
    <property type="nucleotide sequence ID" value="NZ_VLPL01000001.1"/>
</dbReference>
<comment type="catalytic activity">
    <reaction evidence="1 5 6">
        <text>[protein]-peptidylproline (omega=180) = [protein]-peptidylproline (omega=0)</text>
        <dbReference type="Rhea" id="RHEA:16237"/>
        <dbReference type="Rhea" id="RHEA-COMP:10747"/>
        <dbReference type="Rhea" id="RHEA-COMP:10748"/>
        <dbReference type="ChEBI" id="CHEBI:83833"/>
        <dbReference type="ChEBI" id="CHEBI:83834"/>
        <dbReference type="EC" id="5.2.1.8"/>
    </reaction>
</comment>
<dbReference type="PANTHER" id="PTHR43811">
    <property type="entry name" value="FKBP-TYPE PEPTIDYL-PROLYL CIS-TRANS ISOMERASE FKPA"/>
    <property type="match status" value="1"/>
</dbReference>
<dbReference type="Pfam" id="PF01346">
    <property type="entry name" value="FKBP_N"/>
    <property type="match status" value="2"/>
</dbReference>
<evidence type="ECO:0000256" key="3">
    <source>
        <dbReference type="ARBA" id="ARBA00023110"/>
    </source>
</evidence>
<dbReference type="GO" id="GO:0006457">
    <property type="term" value="P:protein folding"/>
    <property type="evidence" value="ECO:0007669"/>
    <property type="project" value="InterPro"/>
</dbReference>